<dbReference type="InterPro" id="IPR003961">
    <property type="entry name" value="FN3_dom"/>
</dbReference>
<evidence type="ECO:0000313" key="4">
    <source>
        <dbReference type="EMBL" id="MFC0389800.1"/>
    </source>
</evidence>
<evidence type="ECO:0000256" key="1">
    <source>
        <dbReference type="ARBA" id="ARBA00009820"/>
    </source>
</evidence>
<organism evidence="4 5">
    <name type="scientific">Paenibacillus mendelii</name>
    <dbReference type="NCBI Taxonomy" id="206163"/>
    <lineage>
        <taxon>Bacteria</taxon>
        <taxon>Bacillati</taxon>
        <taxon>Bacillota</taxon>
        <taxon>Bacilli</taxon>
        <taxon>Bacillales</taxon>
        <taxon>Paenibacillaceae</taxon>
        <taxon>Paenibacillus</taxon>
    </lineage>
</organism>
<dbReference type="Gene3D" id="2.60.40.1120">
    <property type="entry name" value="Carboxypeptidase-like, regulatory domain"/>
    <property type="match status" value="2"/>
</dbReference>
<sequence>MSRRLSNRWKQGMALLLAVTLVLSSFPAASAAGREGQSTGENQQMTELMEAVYAAMGASADGNGVKLADPSEHLVSPGANGSVPVTTLADTPLRWNLLSRVGGTRLPTIYHADHPEIRVSADGRYVAFKKYDYKPDPLEIKSVIGVYDRLTGMTDNVMGPGNVQTDQMLNFDMSDDARYVAYSFETNLMDRLAQVYLFDRETRNQTVITPVGGESWDDNSNRVSISADGRYVAFDSASPGLVPEDDDDIRDVFVYDQDNGSIQRISTRAGMEDYDYGDSLAASISGDGRYIAFQSEARLVDDDFNYQSDIYVYDRENAAAPLQRISVGMNGEEADYRSGDPSISADGQVIAFESEASNLVAGDTNEVKDIFVRDRRTASTVRVSLGAGGIQLARESERPIISDDGSYVGFQLAYQWVEDTDDDHDNDEENDLPEEAYVADVALQTAVPVTVPSSPHRLVNPSQRPFVGGGGALVAYFSNYMDTFGTEEEFELPGIFIAAKGEAPVWPAGSKLEPSERTDESVKLSWQDATGAGGILGYHVYQDGTIIGYVPYSGAGGSYTATGLLPDAGHVFQVEAVNAGYHESFGGPTHKLGSGGENPGGQLRVTWETDDMRHGLLLAGSELVFTAYGDPGKQASAELTYLVRKGDSAPEARRAVLPMREIETTPGMYRITYKMEEGTSELTSLNVKLTDPAKPGEVTEKQAGGFPLQVAGSLTIGFDNPGGASLSGGILSVISSQYGQQVSVLSGSDPVTIRGIVPGKDYTVVLRSGDYRYVWAKQEQVRAEAGRTQAITMPIVQPAKARFQIVDPTGLPISGVRVELFDAEQNYIGSDSSGMDGWTNWEENLQAGEKLTAKVDIGDRLMELVPNQEVQLLPGANEIIVKLKAAGEGLLEGIVKSPDGQPVRNALVTSTQTYRGQQVVRSARTNLEGAYRLSLLKGEAQLEASEGSYQYSTETPLQVQIAEGQTTKLDIPVKQPGRGVVNLEVYLKYIDSEWIGPVNLEQMGFLTRVTSKYGWMTGYFHNAYHFQGSPNDTVSVCVTATVPAYMTVCQDVTLDASANGTAKLYVEEKGGRIQGKLAITDQRWISGRLYKVNDNGYKISSGYLGDDDFSGGAFDINVPEPGTYVMELTRQLQGAQTKYEYASVQFTVAEQQIMQLGTIGFSGRSYFSAYDGNYFAVSPNRITPGSMVSFRVGYKNGSPSAAEQASLMIDIPEGLTPLADAGGRIVVSGDAAGEAKLEGRTVIVPLGTIASKKSGTISLQAKVDPAFNMSKVNTSARIRADIGGELVEETIGSVQLDAPMVTIDAPERVYAKEIALSGLAPAGSAVKVYDGKALLGGATASPAGTWSLKTELPELGDPGMHALRAETEAGGAKLQSEVAYVSYDTKKPRLLEVAMAQAPSGKWVTMDTRLGVSRLPYTVVPGNPFQFELKFDRPDDVENVYVYLEGQSGEPVKAVRDGGLFRAIAPTDKGALGDIYVDFDTKPEPFAFDVSDIPALGEMRESLPPAMRDFELEVTSPFELKNGKSSGTVRLTFPQLEDMTMTVTLTLEPNANYSATPEELELARRSGSPLLSGTVGLTETEDGFKTIAKGYVPATVLFPDGWPAGLKTLQASGEAGAFAPDPTFVAVTTETYTQFGPNGSEFGTFNSIKNQYDGMQGFAEKINKITYKVQASGLDCLAELPRTVKQAGKALVAVVGGEVAKFGLGVWTAAMGLSGAGAVAAAGTSAVVGAKIDSYVDEQIDAVGTGYNQCLNEDVDKEKRKRWKIAKLRWIYDPSGYVYEAVPGNRLSGVQATVLYQDPDSGEWSVWDAGPYEQINPHDTNEEGKYGWDVPPGKWKVVWEKAGYETASSAELDVPPPHTEVNAGLVSREAPKVQSVQGFTSVGGSYTEVLLTKHVKVSELPAAAVTVMDPEGRPLEGTLSFEKAEANPAGPEGEMLSRIVRFTPKSGTLAAGLGYRVKVNAGYFQSYAGVWMNEGHSGLFTVNVRDEQGPSAVGATVEGEGMIVRVTFDEPLEASADVEKLVWNGSGEAIASTVRSVVEGEENTILISLKEPLAAGETGELRLLAGVVSDMAGNGSKEKTLIVSRQMVSNDASLSGLSIEEVGLTPDFDPERLSYTAEVPSSAEQVRILAVTSDPQAKLVVEGIEALSGAATAAAIPMDGSVDVRVIAADGKTVRDYTIQVSRKPDPVSSDATLSALTVSPGTLTPVFDPAKDAYSVLVEKNATTLQVTATKKDPKAKSLTINGEAAVSGTAKAVAIPASGLITIAVTAEDGTTLRSYTIQVNRKPDPVSSDATLSALAVSPG</sequence>
<dbReference type="RefSeq" id="WP_379123309.1">
    <property type="nucleotide sequence ID" value="NZ_JBHLVF010000002.1"/>
</dbReference>
<dbReference type="InterPro" id="IPR025883">
    <property type="entry name" value="Cadherin-like_domain"/>
</dbReference>
<dbReference type="InterPro" id="IPR011659">
    <property type="entry name" value="WD40"/>
</dbReference>
<dbReference type="CDD" id="cd00063">
    <property type="entry name" value="FN3"/>
    <property type="match status" value="1"/>
</dbReference>
<dbReference type="PROSITE" id="PS50853">
    <property type="entry name" value="FN3"/>
    <property type="match status" value="1"/>
</dbReference>
<dbReference type="SMART" id="SM00060">
    <property type="entry name" value="FN3"/>
    <property type="match status" value="1"/>
</dbReference>
<evidence type="ECO:0000256" key="2">
    <source>
        <dbReference type="SAM" id="SignalP"/>
    </source>
</evidence>
<reference evidence="4 5" key="1">
    <citation type="submission" date="2024-09" db="EMBL/GenBank/DDBJ databases">
        <authorList>
            <person name="Sun Q."/>
            <person name="Mori K."/>
        </authorList>
    </citation>
    <scope>NUCLEOTIDE SEQUENCE [LARGE SCALE GENOMIC DNA]</scope>
    <source>
        <strain evidence="4 5">CCM 4839</strain>
    </source>
</reference>
<comment type="caution">
    <text evidence="4">The sequence shown here is derived from an EMBL/GenBank/DDBJ whole genome shotgun (WGS) entry which is preliminary data.</text>
</comment>
<dbReference type="Pfam" id="PF07676">
    <property type="entry name" value="PD40"/>
    <property type="match status" value="1"/>
</dbReference>
<feature type="domain" description="Fibronectin type-III" evidence="3">
    <location>
        <begin position="508"/>
        <end position="600"/>
    </location>
</feature>
<feature type="chain" id="PRO_5045494737" evidence="2">
    <location>
        <begin position="32"/>
        <end position="2303"/>
    </location>
</feature>
<dbReference type="Pfam" id="PF13620">
    <property type="entry name" value="CarboxypepD_reg"/>
    <property type="match status" value="1"/>
</dbReference>
<dbReference type="InterPro" id="IPR011042">
    <property type="entry name" value="6-blade_b-propeller_TolB-like"/>
</dbReference>
<dbReference type="Gene3D" id="2.60.40.10">
    <property type="entry name" value="Immunoglobulins"/>
    <property type="match status" value="2"/>
</dbReference>
<comment type="similarity">
    <text evidence="1">Belongs to the TolB family.</text>
</comment>
<proteinExistence type="inferred from homology"/>
<feature type="signal peptide" evidence="2">
    <location>
        <begin position="1"/>
        <end position="31"/>
    </location>
</feature>
<feature type="non-terminal residue" evidence="4">
    <location>
        <position position="2303"/>
    </location>
</feature>
<evidence type="ECO:0000313" key="5">
    <source>
        <dbReference type="Proteomes" id="UP001589818"/>
    </source>
</evidence>
<keyword evidence="2" id="KW-0732">Signal</keyword>
<accession>A0ABV6J4F7</accession>
<dbReference type="Gene3D" id="2.120.10.30">
    <property type="entry name" value="TolB, C-terminal domain"/>
    <property type="match status" value="1"/>
</dbReference>
<protein>
    <submittedName>
        <fullName evidence="4">Cadherin-like beta sandwich domain-containing protein</fullName>
    </submittedName>
</protein>
<dbReference type="InterPro" id="IPR036116">
    <property type="entry name" value="FN3_sf"/>
</dbReference>
<dbReference type="InterPro" id="IPR013783">
    <property type="entry name" value="Ig-like_fold"/>
</dbReference>
<dbReference type="SUPFAM" id="SSF49265">
    <property type="entry name" value="Fibronectin type III"/>
    <property type="match status" value="1"/>
</dbReference>
<dbReference type="SUPFAM" id="SSF82171">
    <property type="entry name" value="DPP6 N-terminal domain-like"/>
    <property type="match status" value="1"/>
</dbReference>
<dbReference type="PANTHER" id="PTHR36842">
    <property type="entry name" value="PROTEIN TOLB HOMOLOG"/>
    <property type="match status" value="1"/>
</dbReference>
<dbReference type="InterPro" id="IPR008969">
    <property type="entry name" value="CarboxyPept-like_regulatory"/>
</dbReference>
<dbReference type="SUPFAM" id="SSF49464">
    <property type="entry name" value="Carboxypeptidase regulatory domain-like"/>
    <property type="match status" value="1"/>
</dbReference>
<keyword evidence="5" id="KW-1185">Reference proteome</keyword>
<dbReference type="Pfam" id="PF12733">
    <property type="entry name" value="Cadherin-like"/>
    <property type="match status" value="2"/>
</dbReference>
<evidence type="ECO:0000259" key="3">
    <source>
        <dbReference type="PROSITE" id="PS50853"/>
    </source>
</evidence>
<dbReference type="EMBL" id="JBHLVF010000002">
    <property type="protein sequence ID" value="MFC0389800.1"/>
    <property type="molecule type" value="Genomic_DNA"/>
</dbReference>
<dbReference type="Proteomes" id="UP001589818">
    <property type="component" value="Unassembled WGS sequence"/>
</dbReference>
<gene>
    <name evidence="4" type="ORF">ACFFJ8_00270</name>
</gene>
<name>A0ABV6J4F7_9BACL</name>